<proteinExistence type="predicted"/>
<dbReference type="Proteomes" id="UP000472240">
    <property type="component" value="Chromosome 14"/>
</dbReference>
<sequence>MAAARLLPPPAGPQVKVTFEDVAVFLSQEEWDHLCPAQRGLYRHVMMETYGNVVSLGLPGTKPNVISQLERGEEPWVLDGQGTAESRGLGSGHSGGGPAFHHSSQTRAVGESARPASFLVAKPALILLEQVEEPGALILQKEEFTVKDE</sequence>
<dbReference type="PROSITE" id="PS50805">
    <property type="entry name" value="KRAB"/>
    <property type="match status" value="1"/>
</dbReference>
<organism evidence="3 4">
    <name type="scientific">Rhinolophus ferrumequinum</name>
    <name type="common">Greater horseshoe bat</name>
    <dbReference type="NCBI Taxonomy" id="59479"/>
    <lineage>
        <taxon>Eukaryota</taxon>
        <taxon>Metazoa</taxon>
        <taxon>Chordata</taxon>
        <taxon>Craniata</taxon>
        <taxon>Vertebrata</taxon>
        <taxon>Euteleostomi</taxon>
        <taxon>Mammalia</taxon>
        <taxon>Eutheria</taxon>
        <taxon>Laurasiatheria</taxon>
        <taxon>Chiroptera</taxon>
        <taxon>Yinpterochiroptera</taxon>
        <taxon>Rhinolophoidea</taxon>
        <taxon>Rhinolophidae</taxon>
        <taxon>Rhinolophinae</taxon>
        <taxon>Rhinolophus</taxon>
    </lineage>
</organism>
<evidence type="ECO:0000313" key="3">
    <source>
        <dbReference type="Ensembl" id="ENSRFEP00010032171.1"/>
    </source>
</evidence>
<dbReference type="InterPro" id="IPR036051">
    <property type="entry name" value="KRAB_dom_sf"/>
</dbReference>
<protein>
    <submittedName>
        <fullName evidence="3">Zinc finger protein 250</fullName>
    </submittedName>
</protein>
<feature type="compositionally biased region" description="Gly residues" evidence="1">
    <location>
        <begin position="89"/>
        <end position="98"/>
    </location>
</feature>
<dbReference type="AlphaFoldDB" id="A0A671G2G1"/>
<gene>
    <name evidence="3" type="primary">ZNF250</name>
</gene>
<reference evidence="4" key="3">
    <citation type="submission" date="2018-12" db="EMBL/GenBank/DDBJ databases">
        <title>G10K-VGP greater horseshoe bat female genome, primary haplotype.</title>
        <authorList>
            <person name="Teeling E."/>
            <person name="Myers G."/>
            <person name="Vernes S."/>
            <person name="Pippel M."/>
            <person name="Winkler S."/>
            <person name="Fedrigo O."/>
            <person name="Rhie A."/>
            <person name="Koren S."/>
            <person name="Phillippy A."/>
            <person name="Lewin H."/>
            <person name="Damas J."/>
            <person name="Howe K."/>
            <person name="Mountcastle J."/>
            <person name="Jarvis E.D."/>
        </authorList>
    </citation>
    <scope>NUCLEOTIDE SEQUENCE [LARGE SCALE GENOMIC DNA]</scope>
</reference>
<reference evidence="3" key="5">
    <citation type="submission" date="2025-09" db="UniProtKB">
        <authorList>
            <consortium name="Ensembl"/>
        </authorList>
    </citation>
    <scope>IDENTIFICATION</scope>
</reference>
<keyword evidence="4" id="KW-1185">Reference proteome</keyword>
<evidence type="ECO:0000313" key="4">
    <source>
        <dbReference type="Proteomes" id="UP000472240"/>
    </source>
</evidence>
<accession>A0A671G2G1</accession>
<reference evidence="3 4" key="1">
    <citation type="journal article" date="2015" name="Annu Rev Anim Biosci">
        <title>The Genome 10K Project: a way forward.</title>
        <authorList>
            <person name="Koepfli K.P."/>
            <person name="Paten B."/>
            <person name="O'Brien S.J."/>
            <person name="Koepfli K.P."/>
            <person name="Paten B."/>
            <person name="Antunes A."/>
            <person name="Belov K."/>
            <person name="Bustamante C."/>
            <person name="Castoe T.A."/>
            <person name="Clawson H."/>
            <person name="Crawford A.J."/>
            <person name="Diekhans M."/>
            <person name="Distel D."/>
            <person name="Durbin R."/>
            <person name="Earl D."/>
            <person name="Fujita M.K."/>
            <person name="Gamble T."/>
            <person name="Georges A."/>
            <person name="Gemmell N."/>
            <person name="Gilbert M.T."/>
            <person name="Graves J.M."/>
            <person name="Green R.E."/>
            <person name="Hickey G."/>
            <person name="Jarvis E.D."/>
            <person name="Johnson W."/>
            <person name="Komissarov A."/>
            <person name="Korf I."/>
            <person name="Kuhn R."/>
            <person name="Larkin D.M."/>
            <person name="Lewin H."/>
            <person name="Lopez J.V."/>
            <person name="Ma J."/>
            <person name="Marques-Bonet T."/>
            <person name="Miller W."/>
            <person name="Murphy R."/>
            <person name="Pevzner P."/>
            <person name="Shapiro B."/>
            <person name="Steiner C."/>
            <person name="Tamazian G."/>
            <person name="Venkatesh B."/>
            <person name="Wang J."/>
            <person name="Wayne R."/>
            <person name="Wiley E."/>
            <person name="Yang H."/>
            <person name="Zhang G."/>
            <person name="Haussler D."/>
            <person name="Ryder O."/>
            <person name="O'Brien S.J."/>
        </authorList>
    </citation>
    <scope>NUCLEOTIDE SEQUENCE</scope>
</reference>
<dbReference type="InterPro" id="IPR001909">
    <property type="entry name" value="KRAB"/>
</dbReference>
<dbReference type="SMART" id="SM00349">
    <property type="entry name" value="KRAB"/>
    <property type="match status" value="1"/>
</dbReference>
<dbReference type="GeneTree" id="ENSGT00940000162306"/>
<feature type="domain" description="KRAB" evidence="2">
    <location>
        <begin position="17"/>
        <end position="88"/>
    </location>
</feature>
<dbReference type="InterPro" id="IPR050169">
    <property type="entry name" value="Krueppel_C2H2_ZnF"/>
</dbReference>
<dbReference type="SUPFAM" id="SSF109640">
    <property type="entry name" value="KRAB domain (Kruppel-associated box)"/>
    <property type="match status" value="1"/>
</dbReference>
<evidence type="ECO:0000256" key="1">
    <source>
        <dbReference type="SAM" id="MobiDB-lite"/>
    </source>
</evidence>
<dbReference type="GO" id="GO:0006355">
    <property type="term" value="P:regulation of DNA-templated transcription"/>
    <property type="evidence" value="ECO:0007669"/>
    <property type="project" value="InterPro"/>
</dbReference>
<evidence type="ECO:0000259" key="2">
    <source>
        <dbReference type="PROSITE" id="PS50805"/>
    </source>
</evidence>
<name>A0A671G2G1_RHIFE</name>
<reference evidence="3" key="4">
    <citation type="submission" date="2025-08" db="UniProtKB">
        <authorList>
            <consortium name="Ensembl"/>
        </authorList>
    </citation>
    <scope>IDENTIFICATION</scope>
</reference>
<dbReference type="Ensembl" id="ENSRFET00010034863.1">
    <property type="protein sequence ID" value="ENSRFEP00010032171.1"/>
    <property type="gene ID" value="ENSRFEG00010021228.1"/>
</dbReference>
<dbReference type="CDD" id="cd07765">
    <property type="entry name" value="KRAB_A-box"/>
    <property type="match status" value="1"/>
</dbReference>
<dbReference type="PANTHER" id="PTHR23232:SF142">
    <property type="entry name" value="GASTRULA ZINC FINGER PROTEIN XLCGF57.1-LIKE-RELATED"/>
    <property type="match status" value="1"/>
</dbReference>
<dbReference type="Pfam" id="PF01352">
    <property type="entry name" value="KRAB"/>
    <property type="match status" value="1"/>
</dbReference>
<feature type="region of interest" description="Disordered" evidence="1">
    <location>
        <begin position="80"/>
        <end position="109"/>
    </location>
</feature>
<dbReference type="Gene3D" id="6.10.140.140">
    <property type="match status" value="1"/>
</dbReference>
<dbReference type="PANTHER" id="PTHR23232">
    <property type="entry name" value="KRAB DOMAIN C2H2 ZINC FINGER"/>
    <property type="match status" value="1"/>
</dbReference>
<reference evidence="3 4" key="2">
    <citation type="journal article" date="2018" name="Annu Rev Anim Biosci">
        <title>Bat Biology, Genomes, and the Bat1K Project: To Generate Chromosome-Level Genomes for All Living Bat Species.</title>
        <authorList>
            <person name="Teeling E.C."/>
            <person name="Vernes S.C."/>
            <person name="Davalos L.M."/>
            <person name="Ray D.A."/>
            <person name="Gilbert M.T.P."/>
            <person name="Myers E."/>
        </authorList>
    </citation>
    <scope>NUCLEOTIDE SEQUENCE</scope>
</reference>